<evidence type="ECO:0000256" key="1">
    <source>
        <dbReference type="ARBA" id="ARBA00004651"/>
    </source>
</evidence>
<dbReference type="PANTHER" id="PTHR24248">
    <property type="entry name" value="ADRENERGIC RECEPTOR-RELATED G-PROTEIN COUPLED RECEPTOR"/>
    <property type="match status" value="1"/>
</dbReference>
<keyword evidence="8 9" id="KW-0807">Transducer</keyword>
<evidence type="ECO:0000259" key="12">
    <source>
        <dbReference type="PROSITE" id="PS50262"/>
    </source>
</evidence>
<evidence type="ECO:0000256" key="6">
    <source>
        <dbReference type="ARBA" id="ARBA00023136"/>
    </source>
</evidence>
<keyword evidence="3 9" id="KW-0812">Transmembrane</keyword>
<feature type="transmembrane region" description="Helical" evidence="11">
    <location>
        <begin position="756"/>
        <end position="775"/>
    </location>
</feature>
<dbReference type="PANTHER" id="PTHR24248:SF200">
    <property type="entry name" value="5-HYDROXYTRYPTAMINE RECEPTOR 1B-LIKE ISOFORM X1"/>
    <property type="match status" value="1"/>
</dbReference>
<dbReference type="Pfam" id="PF00001">
    <property type="entry name" value="7tm_1"/>
    <property type="match status" value="2"/>
</dbReference>
<accession>A0A3Q0KPP0</accession>
<comment type="similarity">
    <text evidence="9">Belongs to the G-protein coupled receptor 1 family.</text>
</comment>
<feature type="transmembrane region" description="Helical" evidence="11">
    <location>
        <begin position="126"/>
        <end position="144"/>
    </location>
</feature>
<keyword evidence="4 11" id="KW-1133">Transmembrane helix</keyword>
<evidence type="ECO:0000256" key="5">
    <source>
        <dbReference type="ARBA" id="ARBA00023040"/>
    </source>
</evidence>
<evidence type="ECO:0000256" key="10">
    <source>
        <dbReference type="SAM" id="MobiDB-lite"/>
    </source>
</evidence>
<feature type="compositionally biased region" description="Basic residues" evidence="10">
    <location>
        <begin position="435"/>
        <end position="473"/>
    </location>
</feature>
<evidence type="ECO:0000256" key="2">
    <source>
        <dbReference type="ARBA" id="ARBA00022475"/>
    </source>
</evidence>
<evidence type="ECO:0000256" key="3">
    <source>
        <dbReference type="ARBA" id="ARBA00022692"/>
    </source>
</evidence>
<evidence type="ECO:0000256" key="8">
    <source>
        <dbReference type="ARBA" id="ARBA00023224"/>
    </source>
</evidence>
<dbReference type="GO" id="GO:0071880">
    <property type="term" value="P:adenylate cyclase-activating adrenergic receptor signaling pathway"/>
    <property type="evidence" value="ECO:0007669"/>
    <property type="project" value="TreeGrafter"/>
</dbReference>
<evidence type="ECO:0000256" key="11">
    <source>
        <dbReference type="SAM" id="Phobius"/>
    </source>
</evidence>
<dbReference type="PROSITE" id="PS50262">
    <property type="entry name" value="G_PROTEIN_RECEP_F1_2"/>
    <property type="match status" value="1"/>
</dbReference>
<name>A0A3Q0KPP0_SCHMA</name>
<evidence type="ECO:0000256" key="4">
    <source>
        <dbReference type="ARBA" id="ARBA00022989"/>
    </source>
</evidence>
<dbReference type="Proteomes" id="UP000008854">
    <property type="component" value="Unassembled WGS sequence"/>
</dbReference>
<dbReference type="WBParaSite" id="Smp_149770.1">
    <property type="protein sequence ID" value="Smp_149770.1"/>
    <property type="gene ID" value="Smp_149770"/>
</dbReference>
<organism evidence="13 14">
    <name type="scientific">Schistosoma mansoni</name>
    <name type="common">Blood fluke</name>
    <dbReference type="NCBI Taxonomy" id="6183"/>
    <lineage>
        <taxon>Eukaryota</taxon>
        <taxon>Metazoa</taxon>
        <taxon>Spiralia</taxon>
        <taxon>Lophotrochozoa</taxon>
        <taxon>Platyhelminthes</taxon>
        <taxon>Trematoda</taxon>
        <taxon>Digenea</taxon>
        <taxon>Strigeidida</taxon>
        <taxon>Schistosomatoidea</taxon>
        <taxon>Schistosomatidae</taxon>
        <taxon>Schistosoma</taxon>
    </lineage>
</organism>
<feature type="transmembrane region" description="Helical" evidence="11">
    <location>
        <begin position="69"/>
        <end position="89"/>
    </location>
</feature>
<evidence type="ECO:0000256" key="9">
    <source>
        <dbReference type="RuleBase" id="RU000688"/>
    </source>
</evidence>
<evidence type="ECO:0000313" key="14">
    <source>
        <dbReference type="WBParaSite" id="Smp_149770.1"/>
    </source>
</evidence>
<dbReference type="GO" id="GO:0004930">
    <property type="term" value="F:G protein-coupled receptor activity"/>
    <property type="evidence" value="ECO:0007669"/>
    <property type="project" value="UniProtKB-KW"/>
</dbReference>
<keyword evidence="2" id="KW-1003">Cell membrane</keyword>
<dbReference type="GO" id="GO:0005886">
    <property type="term" value="C:plasma membrane"/>
    <property type="evidence" value="ECO:0007669"/>
    <property type="project" value="UniProtKB-SubCell"/>
</dbReference>
<keyword evidence="6 11" id="KW-0472">Membrane</keyword>
<evidence type="ECO:0000256" key="7">
    <source>
        <dbReference type="ARBA" id="ARBA00023170"/>
    </source>
</evidence>
<evidence type="ECO:0000313" key="13">
    <source>
        <dbReference type="Proteomes" id="UP000008854"/>
    </source>
</evidence>
<dbReference type="AlphaFoldDB" id="A0A3Q0KPP0"/>
<sequence>MVATLPMPVAAIYEISEDWWLGEALCDFWVCSDVLCCTASILHLVGIALDRYWAVTNAEYIRRRTGRRIGIMIGIFWFLSVLISIPARFHTTRSYNYGSYTSDLNLNEPPSCRINQEHGYTVFSNIGAFYMPMIFIIGIYARIYQVARARIRRSAFKQSGTSNLCMSQWKQPQSKQQQQHRQYSFRHHLNTCWCYCCRDSKNRNSVKLVPARNNPYLNSNNNNSNNNTNQENPSSSQVADTDCTMIGRKTITLTEIPTIVMMNNKHNINHNNCINQFNNIKVSTIPYVDDMETKSNYYQSNDNMNKNPNYTKPILLHYCHKQHSINTDYTLNVYKQIQRFNSFNDLNYIINFDPFKQTLLSKYRYSAPSILIHLNNSSTFFTEITNSNSQSIESSIEHTNSIIWSSSSSSSTSSSSPLPSTPSSSFSEFSSYRQQNHHHHHHRHQHNHNLHHRIHHHSHKRLHKSNKNHKRNGLKQSSKVQNHYLNRLKCFYPCCSCTSTSSNHHPKSYPVNQLNLIQDKNSIINHRKHLSYCCIDKHKNYTSDYVTSSNNNELYLQSIDPTSKLSHSYYKQNTISPTITTTTIINYTNNSSKNNMRTGNDISMKPSKNQLNLRKKLCHMFNLHGNNNNNNVYNNNKHIVTQSTSNLPSNINPDTMTLTTTNQNNNNIKMQLLTPTTLTTSLTLKDDDITITSNLIPIQQTQVNRERLEAKRERKAILTLAIITGCFLLCWLPFFIVALISPFINNLNITKFGQSMILWLGYSNSLLNPIIYTIFSPDFRNAFRKILFGRYNLRSLSR</sequence>
<dbReference type="InterPro" id="IPR017452">
    <property type="entry name" value="GPCR_Rhodpsn_7TM"/>
</dbReference>
<feature type="compositionally biased region" description="Low complexity" evidence="10">
    <location>
        <begin position="408"/>
        <end position="431"/>
    </location>
</feature>
<feature type="region of interest" description="Disordered" evidence="10">
    <location>
        <begin position="211"/>
        <end position="240"/>
    </location>
</feature>
<keyword evidence="7 9" id="KW-0675">Receptor</keyword>
<dbReference type="InterPro" id="IPR000276">
    <property type="entry name" value="GPCR_Rhodpsn"/>
</dbReference>
<feature type="region of interest" description="Disordered" evidence="10">
    <location>
        <begin position="408"/>
        <end position="474"/>
    </location>
</feature>
<dbReference type="PROSITE" id="PS00237">
    <property type="entry name" value="G_PROTEIN_RECEP_F1_1"/>
    <property type="match status" value="1"/>
</dbReference>
<keyword evidence="13" id="KW-1185">Reference proteome</keyword>
<dbReference type="STRING" id="6183.A0A3Q0KPP0"/>
<comment type="subcellular location">
    <subcellularLocation>
        <location evidence="1">Cell membrane</location>
        <topology evidence="1">Multi-pass membrane protein</topology>
    </subcellularLocation>
</comment>
<reference evidence="13" key="1">
    <citation type="journal article" date="2012" name="PLoS Negl. Trop. Dis.">
        <title>A systematically improved high quality genome and transcriptome of the human blood fluke Schistosoma mansoni.</title>
        <authorList>
            <person name="Protasio A.V."/>
            <person name="Tsai I.J."/>
            <person name="Babbage A."/>
            <person name="Nichol S."/>
            <person name="Hunt M."/>
            <person name="Aslett M.A."/>
            <person name="De Silva N."/>
            <person name="Velarde G.S."/>
            <person name="Anderson T.J."/>
            <person name="Clark R.C."/>
            <person name="Davidson C."/>
            <person name="Dillon G.P."/>
            <person name="Holroyd N.E."/>
            <person name="LoVerde P.T."/>
            <person name="Lloyd C."/>
            <person name="McQuillan J."/>
            <person name="Oliveira G."/>
            <person name="Otto T.D."/>
            <person name="Parker-Manuel S.J."/>
            <person name="Quail M.A."/>
            <person name="Wilson R.A."/>
            <person name="Zerlotini A."/>
            <person name="Dunne D.W."/>
            <person name="Berriman M."/>
        </authorList>
    </citation>
    <scope>NUCLEOTIDE SEQUENCE [LARGE SCALE GENOMIC DNA]</scope>
    <source>
        <strain evidence="13">Puerto Rican</strain>
    </source>
</reference>
<dbReference type="GO" id="GO:0043410">
    <property type="term" value="P:positive regulation of MAPK cascade"/>
    <property type="evidence" value="ECO:0007669"/>
    <property type="project" value="TreeGrafter"/>
</dbReference>
<keyword evidence="5 9" id="KW-0297">G-protein coupled receptor</keyword>
<protein>
    <submittedName>
        <fullName evidence="14">Putative g-protein coupled receptor</fullName>
    </submittedName>
</protein>
<feature type="compositionally biased region" description="Low complexity" evidence="10">
    <location>
        <begin position="213"/>
        <end position="236"/>
    </location>
</feature>
<proteinExistence type="inferred from homology"/>
<reference evidence="14" key="2">
    <citation type="submission" date="2018-12" db="UniProtKB">
        <authorList>
            <consortium name="WormBaseParasite"/>
        </authorList>
    </citation>
    <scope>IDENTIFICATION</scope>
    <source>
        <strain evidence="14">Puerto Rican</strain>
    </source>
</reference>
<dbReference type="Gene3D" id="1.20.1070.10">
    <property type="entry name" value="Rhodopsin 7-helix transmembrane proteins"/>
    <property type="match status" value="2"/>
</dbReference>
<dbReference type="SUPFAM" id="SSF81321">
    <property type="entry name" value="Family A G protein-coupled receptor-like"/>
    <property type="match status" value="2"/>
</dbReference>
<feature type="domain" description="G-protein coupled receptors family 1 profile" evidence="12">
    <location>
        <begin position="1"/>
        <end position="772"/>
    </location>
</feature>
<dbReference type="InParanoid" id="A0A3Q0KPP0"/>
<dbReference type="PRINTS" id="PR00237">
    <property type="entry name" value="GPCRRHODOPSN"/>
</dbReference>
<feature type="transmembrane region" description="Helical" evidence="11">
    <location>
        <begin position="717"/>
        <end position="744"/>
    </location>
</feature>